<dbReference type="InterPro" id="IPR006143">
    <property type="entry name" value="RND_pump_MFP"/>
</dbReference>
<proteinExistence type="inferred from homology"/>
<evidence type="ECO:0000256" key="3">
    <source>
        <dbReference type="SAM" id="SignalP"/>
    </source>
</evidence>
<dbReference type="Proteomes" id="UP000186469">
    <property type="component" value="Unassembled WGS sequence"/>
</dbReference>
<dbReference type="GO" id="GO:0015721">
    <property type="term" value="P:bile acid and bile salt transport"/>
    <property type="evidence" value="ECO:0007669"/>
    <property type="project" value="TreeGrafter"/>
</dbReference>
<dbReference type="Gene3D" id="1.10.287.470">
    <property type="entry name" value="Helix hairpin bin"/>
    <property type="match status" value="1"/>
</dbReference>
<evidence type="ECO:0000256" key="1">
    <source>
        <dbReference type="ARBA" id="ARBA00004196"/>
    </source>
</evidence>
<dbReference type="GO" id="GO:0022857">
    <property type="term" value="F:transmembrane transporter activity"/>
    <property type="evidence" value="ECO:0007669"/>
    <property type="project" value="InterPro"/>
</dbReference>
<accession>A0A1M7S997</accession>
<dbReference type="OrthoDB" id="9772050at2"/>
<dbReference type="AlphaFoldDB" id="A0A1M7S997"/>
<feature type="domain" description="Multidrug resistance protein MdtA-like alpha-helical hairpin" evidence="4">
    <location>
        <begin position="99"/>
        <end position="167"/>
    </location>
</feature>
<dbReference type="InterPro" id="IPR058624">
    <property type="entry name" value="MdtA-like_HH"/>
</dbReference>
<evidence type="ECO:0000259" key="4">
    <source>
        <dbReference type="Pfam" id="PF25876"/>
    </source>
</evidence>
<evidence type="ECO:0000313" key="8">
    <source>
        <dbReference type="EMBL" id="SHN55239.1"/>
    </source>
</evidence>
<sequence>MKLKRNIQYSLALCFLCLFVPFNLLAQAPPPPTVTVTIIEKKPATQTLYYLGRVEAIHAVDVLTRTEGFIEKVHFKEGQMVKAGDLLFEINPDVHLSEIDQAKARLASANASLNLATVTFQRIDALARSRATSRADADQAQADRDVARANVLQAEAALRARELILSFTKITAPVAGRIGHTRFDVGSFINLASGSLVNIVQLDPIRVVIGIRERDFITASSGGSDLKLDILGKDFAPKLRLANGSIFPTRGVFDSIDNRINTQVGTVDVRARFNNPDNILLPGGAVDVTIDAQEPPLVEVVPIVALQQDREGFFVLVVNDDNSFERRRVKLGIQLEQEFVVREGLKVGEKVIIEGLQRVRPDVPVNPIIAPLAPRLDQ</sequence>
<dbReference type="NCBIfam" id="TIGR01730">
    <property type="entry name" value="RND_mfp"/>
    <property type="match status" value="1"/>
</dbReference>
<dbReference type="Gene3D" id="2.40.420.20">
    <property type="match status" value="1"/>
</dbReference>
<evidence type="ECO:0000256" key="2">
    <source>
        <dbReference type="ARBA" id="ARBA00009477"/>
    </source>
</evidence>
<comment type="subcellular location">
    <subcellularLocation>
        <location evidence="1">Cell envelope</location>
    </subcellularLocation>
</comment>
<dbReference type="InterPro" id="IPR058626">
    <property type="entry name" value="MdtA-like_b-barrel"/>
</dbReference>
<feature type="chain" id="PRO_5012636131" evidence="3">
    <location>
        <begin position="27"/>
        <end position="378"/>
    </location>
</feature>
<dbReference type="InterPro" id="IPR058625">
    <property type="entry name" value="MdtA-like_BSH"/>
</dbReference>
<evidence type="ECO:0000259" key="7">
    <source>
        <dbReference type="Pfam" id="PF25967"/>
    </source>
</evidence>
<dbReference type="PANTHER" id="PTHR30158:SF3">
    <property type="entry name" value="MULTIDRUG EFFLUX PUMP SUBUNIT ACRA-RELATED"/>
    <property type="match status" value="1"/>
</dbReference>
<comment type="similarity">
    <text evidence="2">Belongs to the membrane fusion protein (MFP) (TC 8.A.1) family.</text>
</comment>
<keyword evidence="9" id="KW-1185">Reference proteome</keyword>
<feature type="signal peptide" evidence="3">
    <location>
        <begin position="1"/>
        <end position="26"/>
    </location>
</feature>
<evidence type="ECO:0000259" key="6">
    <source>
        <dbReference type="Pfam" id="PF25944"/>
    </source>
</evidence>
<dbReference type="PANTHER" id="PTHR30158">
    <property type="entry name" value="ACRA/E-RELATED COMPONENT OF DRUG EFFLUX TRANSPORTER"/>
    <property type="match status" value="1"/>
</dbReference>
<dbReference type="GO" id="GO:0005886">
    <property type="term" value="C:plasma membrane"/>
    <property type="evidence" value="ECO:0007669"/>
    <property type="project" value="TreeGrafter"/>
</dbReference>
<reference evidence="8 9" key="1">
    <citation type="submission" date="2016-12" db="EMBL/GenBank/DDBJ databases">
        <authorList>
            <person name="Song W.-J."/>
            <person name="Kurnit D.M."/>
        </authorList>
    </citation>
    <scope>NUCLEOTIDE SEQUENCE [LARGE SCALE GENOMIC DNA]</scope>
    <source>
        <strain evidence="8 9">DSM 11393</strain>
    </source>
</reference>
<dbReference type="GO" id="GO:0030313">
    <property type="term" value="C:cell envelope"/>
    <property type="evidence" value="ECO:0007669"/>
    <property type="project" value="UniProtKB-SubCell"/>
</dbReference>
<feature type="domain" description="Multidrug resistance protein MdtA-like barrel-sandwich hybrid" evidence="5">
    <location>
        <begin position="59"/>
        <end position="192"/>
    </location>
</feature>
<dbReference type="InterPro" id="IPR058627">
    <property type="entry name" value="MdtA-like_C"/>
</dbReference>
<organism evidence="8 9">
    <name type="scientific">Desulfovibrio litoralis DSM 11393</name>
    <dbReference type="NCBI Taxonomy" id="1121455"/>
    <lineage>
        <taxon>Bacteria</taxon>
        <taxon>Pseudomonadati</taxon>
        <taxon>Thermodesulfobacteriota</taxon>
        <taxon>Desulfovibrionia</taxon>
        <taxon>Desulfovibrionales</taxon>
        <taxon>Desulfovibrionaceae</taxon>
        <taxon>Desulfovibrio</taxon>
    </lineage>
</organism>
<dbReference type="Gene3D" id="2.40.30.170">
    <property type="match status" value="1"/>
</dbReference>
<dbReference type="Pfam" id="PF25917">
    <property type="entry name" value="BSH_RND"/>
    <property type="match status" value="1"/>
</dbReference>
<dbReference type="GO" id="GO:0046677">
    <property type="term" value="P:response to antibiotic"/>
    <property type="evidence" value="ECO:0007669"/>
    <property type="project" value="TreeGrafter"/>
</dbReference>
<dbReference type="RefSeq" id="WP_084650571.1">
    <property type="nucleotide sequence ID" value="NZ_FRDI01000003.1"/>
</dbReference>
<dbReference type="Gene3D" id="2.40.50.100">
    <property type="match status" value="1"/>
</dbReference>
<dbReference type="Pfam" id="PF25967">
    <property type="entry name" value="RND-MFP_C"/>
    <property type="match status" value="1"/>
</dbReference>
<name>A0A1M7S997_9BACT</name>
<feature type="domain" description="Multidrug resistance protein MdtA-like beta-barrel" evidence="6">
    <location>
        <begin position="234"/>
        <end position="292"/>
    </location>
</feature>
<dbReference type="SUPFAM" id="SSF111369">
    <property type="entry name" value="HlyD-like secretion proteins"/>
    <property type="match status" value="1"/>
</dbReference>
<dbReference type="STRING" id="1121455.SAMN02745728_00648"/>
<dbReference type="EMBL" id="FRDI01000003">
    <property type="protein sequence ID" value="SHN55239.1"/>
    <property type="molecule type" value="Genomic_DNA"/>
</dbReference>
<evidence type="ECO:0000259" key="5">
    <source>
        <dbReference type="Pfam" id="PF25917"/>
    </source>
</evidence>
<feature type="domain" description="Multidrug resistance protein MdtA-like C-terminal permuted SH3" evidence="7">
    <location>
        <begin position="300"/>
        <end position="358"/>
    </location>
</feature>
<protein>
    <submittedName>
        <fullName evidence="8">RND family efflux transporter, MFP subunit</fullName>
    </submittedName>
</protein>
<keyword evidence="3" id="KW-0732">Signal</keyword>
<dbReference type="Pfam" id="PF25876">
    <property type="entry name" value="HH_MFP_RND"/>
    <property type="match status" value="1"/>
</dbReference>
<dbReference type="Pfam" id="PF25944">
    <property type="entry name" value="Beta-barrel_RND"/>
    <property type="match status" value="1"/>
</dbReference>
<evidence type="ECO:0000313" key="9">
    <source>
        <dbReference type="Proteomes" id="UP000186469"/>
    </source>
</evidence>
<gene>
    <name evidence="8" type="ORF">SAMN02745728_00648</name>
</gene>